<keyword evidence="2" id="KW-1185">Reference proteome</keyword>
<accession>A0AAV2CMS1</accession>
<gene>
    <name evidence="1" type="ORF">LTRI10_LOCUS4755</name>
</gene>
<evidence type="ECO:0000313" key="1">
    <source>
        <dbReference type="EMBL" id="CAL1357098.1"/>
    </source>
</evidence>
<protein>
    <submittedName>
        <fullName evidence="1">Uncharacterized protein</fullName>
    </submittedName>
</protein>
<name>A0AAV2CMS1_9ROSI</name>
<proteinExistence type="predicted"/>
<dbReference type="AlphaFoldDB" id="A0AAV2CMS1"/>
<sequence>MPIDAIRRRSGGLDDGDRYCQMQNRLGGWRISLVVSTLVLGFSDLRGKMRSVAARSIGGGSDFVIYRRLFVQNTTLSPSVVASYHIASTIPRSALTLSQYSDLTRRRLFTTTYTPLRQRSRFEILQLLNPL</sequence>
<dbReference type="EMBL" id="OZ034813">
    <property type="protein sequence ID" value="CAL1357098.1"/>
    <property type="molecule type" value="Genomic_DNA"/>
</dbReference>
<reference evidence="1 2" key="1">
    <citation type="submission" date="2024-04" db="EMBL/GenBank/DDBJ databases">
        <authorList>
            <person name="Fracassetti M."/>
        </authorList>
    </citation>
    <scope>NUCLEOTIDE SEQUENCE [LARGE SCALE GENOMIC DNA]</scope>
</reference>
<evidence type="ECO:0000313" key="2">
    <source>
        <dbReference type="Proteomes" id="UP001497516"/>
    </source>
</evidence>
<dbReference type="Proteomes" id="UP001497516">
    <property type="component" value="Chromosome 1"/>
</dbReference>
<organism evidence="1 2">
    <name type="scientific">Linum trigynum</name>
    <dbReference type="NCBI Taxonomy" id="586398"/>
    <lineage>
        <taxon>Eukaryota</taxon>
        <taxon>Viridiplantae</taxon>
        <taxon>Streptophyta</taxon>
        <taxon>Embryophyta</taxon>
        <taxon>Tracheophyta</taxon>
        <taxon>Spermatophyta</taxon>
        <taxon>Magnoliopsida</taxon>
        <taxon>eudicotyledons</taxon>
        <taxon>Gunneridae</taxon>
        <taxon>Pentapetalae</taxon>
        <taxon>rosids</taxon>
        <taxon>fabids</taxon>
        <taxon>Malpighiales</taxon>
        <taxon>Linaceae</taxon>
        <taxon>Linum</taxon>
    </lineage>
</organism>